<evidence type="ECO:0000313" key="1">
    <source>
        <dbReference type="EMBL" id="THF75329.1"/>
    </source>
</evidence>
<dbReference type="Pfam" id="PF11009">
    <property type="entry name" value="BrxC"/>
    <property type="match status" value="1"/>
</dbReference>
<keyword evidence="2" id="KW-1185">Reference proteome</keyword>
<comment type="caution">
    <text evidence="1">The sequence shown here is derived from an EMBL/GenBank/DDBJ whole genome shotgun (WGS) entry which is preliminary data.</text>
</comment>
<dbReference type="AlphaFoldDB" id="A0A4S4BRM5"/>
<dbReference type="RefSeq" id="WP_136371983.1">
    <property type="nucleotide sequence ID" value="NZ_SSOB01000032.1"/>
</dbReference>
<dbReference type="Proteomes" id="UP000310636">
    <property type="component" value="Unassembled WGS sequence"/>
</dbReference>
<organism evidence="1 2">
    <name type="scientific">Cohnella fermenti</name>
    <dbReference type="NCBI Taxonomy" id="2565925"/>
    <lineage>
        <taxon>Bacteria</taxon>
        <taxon>Bacillati</taxon>
        <taxon>Bacillota</taxon>
        <taxon>Bacilli</taxon>
        <taxon>Bacillales</taxon>
        <taxon>Paenibacillaceae</taxon>
        <taxon>Cohnella</taxon>
    </lineage>
</organism>
<proteinExistence type="predicted"/>
<accession>A0A4S4BRM5</accession>
<dbReference type="OrthoDB" id="677051at2"/>
<sequence length="112" mass="12826">MNWREISTLDEWNALIAKSSERGQVILKHSTTCPVSANALREYEEYLKGSPNPDVDYTLVKVIESRPVSNRIAEDLNVKHESPQIIYVKDKAKYWSTTHWSVTKAHITAVLD</sequence>
<dbReference type="Gene3D" id="3.40.30.10">
    <property type="entry name" value="Glutaredoxin"/>
    <property type="match status" value="1"/>
</dbReference>
<dbReference type="EMBL" id="SSOB01000032">
    <property type="protein sequence ID" value="THF75329.1"/>
    <property type="molecule type" value="Genomic_DNA"/>
</dbReference>
<dbReference type="InterPro" id="IPR022551">
    <property type="entry name" value="BrxC"/>
</dbReference>
<gene>
    <name evidence="1" type="primary">ytxJ</name>
    <name evidence="1" type="ORF">E6C55_22020</name>
</gene>
<reference evidence="1 2" key="1">
    <citation type="submission" date="2019-04" db="EMBL/GenBank/DDBJ databases">
        <title>Cohnella sp. nov. isolated from preserved vegetables.</title>
        <authorList>
            <person name="Lin S.-Y."/>
            <person name="Hung M.-H."/>
            <person name="Young C.-C."/>
        </authorList>
    </citation>
    <scope>NUCLEOTIDE SEQUENCE [LARGE SCALE GENOMIC DNA]</scope>
    <source>
        <strain evidence="1 2">CC-MHH1044</strain>
    </source>
</reference>
<name>A0A4S4BRM5_9BACL</name>
<evidence type="ECO:0000313" key="2">
    <source>
        <dbReference type="Proteomes" id="UP000310636"/>
    </source>
</evidence>
<dbReference type="NCBIfam" id="TIGR04019">
    <property type="entry name" value="B_thiol_YtxJ"/>
    <property type="match status" value="1"/>
</dbReference>
<protein>
    <submittedName>
        <fullName evidence="1">Bacillithiol system redox-active protein YtxJ</fullName>
    </submittedName>
</protein>